<dbReference type="Gene3D" id="3.90.226.10">
    <property type="entry name" value="2-enoyl-CoA Hydratase, Chain A, domain 1"/>
    <property type="match status" value="1"/>
</dbReference>
<evidence type="ECO:0000256" key="5">
    <source>
        <dbReference type="ARBA" id="ARBA00037410"/>
    </source>
</evidence>
<dbReference type="NCBIfam" id="NF006008">
    <property type="entry name" value="PRK08139.1"/>
    <property type="match status" value="1"/>
</dbReference>
<keyword evidence="4" id="KW-0443">Lipid metabolism</keyword>
<dbReference type="CDD" id="cd06558">
    <property type="entry name" value="crotonase-like"/>
    <property type="match status" value="1"/>
</dbReference>
<dbReference type="OrthoDB" id="9807606at2"/>
<dbReference type="PANTHER" id="PTHR43602">
    <property type="match status" value="1"/>
</dbReference>
<evidence type="ECO:0000313" key="7">
    <source>
        <dbReference type="EMBL" id="VVG72427.1"/>
    </source>
</evidence>
<evidence type="ECO:0000256" key="2">
    <source>
        <dbReference type="ARBA" id="ARBA00022832"/>
    </source>
</evidence>
<dbReference type="GO" id="GO:0016836">
    <property type="term" value="F:hydro-lyase activity"/>
    <property type="evidence" value="ECO:0007669"/>
    <property type="project" value="TreeGrafter"/>
</dbReference>
<dbReference type="EMBL" id="CABPSX010000007">
    <property type="protein sequence ID" value="VVG72427.1"/>
    <property type="molecule type" value="Genomic_DNA"/>
</dbReference>
<evidence type="ECO:0000256" key="4">
    <source>
        <dbReference type="ARBA" id="ARBA00023098"/>
    </source>
</evidence>
<evidence type="ECO:0000256" key="3">
    <source>
        <dbReference type="ARBA" id="ARBA00022946"/>
    </source>
</evidence>
<gene>
    <name evidence="7" type="ORF">PAP18089_03422</name>
</gene>
<sequence length="274" mass="28944">MTASESIAATTEPLVLVSRGAGELAGVVTLTLNRPRHFNALSEAMLDALQHALDDIALDASARVVVLGAAGPAFCAGHDLKEMRAEPSLDYYRTLFNQCTRVMLTMQRMPQPVVARVHGIATAAGCQLVAMCDLAVAASAARFAVSGINVGLFCATPGVALSRNLTRKQAMEMLLTGEFIDAETARERGLVNRVVATERLDSEVAALCRAILAKPAAAVAAGKGLFYQQAETGIEAAYQMAGQTMACNMMDECALEGVQAFIEKRAPDWAKPSG</sequence>
<dbReference type="PANTHER" id="PTHR43602:SF1">
    <property type="entry name" value="ENOYL-COA HYDRATASE DOMAIN-CONTAINING PROTEIN 3, MITOCHONDRIAL"/>
    <property type="match status" value="1"/>
</dbReference>
<name>A0A5E5P7F0_9BURK</name>
<dbReference type="GO" id="GO:0006631">
    <property type="term" value="P:fatty acid metabolic process"/>
    <property type="evidence" value="ECO:0007669"/>
    <property type="project" value="UniProtKB-KW"/>
</dbReference>
<dbReference type="InterPro" id="IPR029045">
    <property type="entry name" value="ClpP/crotonase-like_dom_sf"/>
</dbReference>
<reference evidence="7 8" key="1">
    <citation type="submission" date="2019-08" db="EMBL/GenBank/DDBJ databases">
        <authorList>
            <person name="Peeters C."/>
        </authorList>
    </citation>
    <scope>NUCLEOTIDE SEQUENCE [LARGE SCALE GENOMIC DNA]</scope>
    <source>
        <strain evidence="7 8">LMG 18089</strain>
    </source>
</reference>
<accession>A0A5E5P7F0</accession>
<dbReference type="InterPro" id="IPR052377">
    <property type="entry name" value="Mitochondrial_ECH-domain"/>
</dbReference>
<keyword evidence="2" id="KW-0276">Fatty acid metabolism</keyword>
<evidence type="ECO:0000256" key="6">
    <source>
        <dbReference type="ARBA" id="ARBA00040545"/>
    </source>
</evidence>
<dbReference type="RefSeq" id="WP_094068351.1">
    <property type="nucleotide sequence ID" value="NZ_CABPSX010000007.1"/>
</dbReference>
<comment type="similarity">
    <text evidence="1">Belongs to the enoyl-CoA hydratase/isomerase family.</text>
</comment>
<organism evidence="7 8">
    <name type="scientific">Pandoraea apista</name>
    <dbReference type="NCBI Taxonomy" id="93218"/>
    <lineage>
        <taxon>Bacteria</taxon>
        <taxon>Pseudomonadati</taxon>
        <taxon>Pseudomonadota</taxon>
        <taxon>Betaproteobacteria</taxon>
        <taxon>Burkholderiales</taxon>
        <taxon>Burkholderiaceae</taxon>
        <taxon>Pandoraea</taxon>
    </lineage>
</organism>
<evidence type="ECO:0000313" key="8">
    <source>
        <dbReference type="Proteomes" id="UP000364291"/>
    </source>
</evidence>
<proteinExistence type="inferred from homology"/>
<dbReference type="Pfam" id="PF00378">
    <property type="entry name" value="ECH_1"/>
    <property type="match status" value="1"/>
</dbReference>
<dbReference type="AlphaFoldDB" id="A0A5E5P7F0"/>
<protein>
    <recommendedName>
        <fullName evidence="6">Enoyl-CoA hydratase domain-containing protein 3, mitochondrial</fullName>
    </recommendedName>
</protein>
<dbReference type="InterPro" id="IPR001753">
    <property type="entry name" value="Enoyl-CoA_hydra/iso"/>
</dbReference>
<dbReference type="Gene3D" id="1.10.12.10">
    <property type="entry name" value="Lyase 2-enoyl-coa Hydratase, Chain A, domain 2"/>
    <property type="match status" value="1"/>
</dbReference>
<dbReference type="Proteomes" id="UP000364291">
    <property type="component" value="Unassembled WGS sequence"/>
</dbReference>
<evidence type="ECO:0000256" key="1">
    <source>
        <dbReference type="ARBA" id="ARBA00005254"/>
    </source>
</evidence>
<keyword evidence="3" id="KW-0809">Transit peptide</keyword>
<dbReference type="SUPFAM" id="SSF52096">
    <property type="entry name" value="ClpP/crotonase"/>
    <property type="match status" value="1"/>
</dbReference>
<comment type="function">
    <text evidence="5">May play a role in fatty acid biosynthesis and insulin sensitivity.</text>
</comment>
<dbReference type="InterPro" id="IPR014748">
    <property type="entry name" value="Enoyl-CoA_hydra_C"/>
</dbReference>